<dbReference type="SUPFAM" id="SSF82866">
    <property type="entry name" value="Multidrug efflux transporter AcrB transmembrane domain"/>
    <property type="match status" value="2"/>
</dbReference>
<accession>A0A7C5ENA9</accession>
<dbReference type="GO" id="GO:0005886">
    <property type="term" value="C:plasma membrane"/>
    <property type="evidence" value="ECO:0007669"/>
    <property type="project" value="UniProtKB-SubCell"/>
</dbReference>
<feature type="transmembrane region" description="Helical" evidence="8">
    <location>
        <begin position="463"/>
        <end position="486"/>
    </location>
</feature>
<feature type="transmembrane region" description="Helical" evidence="8">
    <location>
        <begin position="957"/>
        <end position="979"/>
    </location>
</feature>
<dbReference type="Pfam" id="PF00873">
    <property type="entry name" value="ACR_tran"/>
    <property type="match status" value="1"/>
</dbReference>
<feature type="transmembrane region" description="Helical" evidence="8">
    <location>
        <begin position="985"/>
        <end position="1011"/>
    </location>
</feature>
<evidence type="ECO:0000256" key="4">
    <source>
        <dbReference type="ARBA" id="ARBA00022519"/>
    </source>
</evidence>
<comment type="caution">
    <text evidence="9">The sequence shown here is derived from an EMBL/GenBank/DDBJ whole genome shotgun (WGS) entry which is preliminary data.</text>
</comment>
<keyword evidence="7 8" id="KW-0472">Membrane</keyword>
<dbReference type="GO" id="GO:0042910">
    <property type="term" value="F:xenobiotic transmembrane transporter activity"/>
    <property type="evidence" value="ECO:0007669"/>
    <property type="project" value="TreeGrafter"/>
</dbReference>
<feature type="transmembrane region" description="Helical" evidence="8">
    <location>
        <begin position="12"/>
        <end position="32"/>
    </location>
</feature>
<dbReference type="InterPro" id="IPR001036">
    <property type="entry name" value="Acrflvin-R"/>
</dbReference>
<evidence type="ECO:0000313" key="9">
    <source>
        <dbReference type="EMBL" id="HGZ12600.1"/>
    </source>
</evidence>
<reference evidence="9" key="1">
    <citation type="journal article" date="2020" name="mSystems">
        <title>Genome- and Community-Level Interaction Insights into Carbon Utilization and Element Cycling Functions of Hydrothermarchaeota in Hydrothermal Sediment.</title>
        <authorList>
            <person name="Zhou Z."/>
            <person name="Liu Y."/>
            <person name="Xu W."/>
            <person name="Pan J."/>
            <person name="Luo Z.H."/>
            <person name="Li M."/>
        </authorList>
    </citation>
    <scope>NUCLEOTIDE SEQUENCE [LARGE SCALE GENOMIC DNA]</scope>
    <source>
        <strain evidence="9">SpSt-853</strain>
    </source>
</reference>
<keyword evidence="5 8" id="KW-0812">Transmembrane</keyword>
<dbReference type="SUPFAM" id="SSF82693">
    <property type="entry name" value="Multidrug efflux transporter AcrB pore domain, PN1, PN2, PC1 and PC2 subdomains"/>
    <property type="match status" value="4"/>
</dbReference>
<comment type="subcellular location">
    <subcellularLocation>
        <location evidence="1">Cell inner membrane</location>
        <topology evidence="1">Multi-pass membrane protein</topology>
    </subcellularLocation>
</comment>
<keyword evidence="4" id="KW-0997">Cell inner membrane</keyword>
<proteinExistence type="predicted"/>
<sequence>MHFTELFIRRPVMTTLVMLSFLIFGGMSYRYLPVSDLPNVDFPTILVSATLPGASPETMASAVATPLERQFSTIAGLDSMSSTNALGLTQITLQFSLDRDIDAAAQDVQAAITKAARQLPPEMPTPPTYQKVNPADQPVLYMALTSDTLPLSTVDEYGQTLLAQRISMVSGVAQVQVFGSQKYAVRLQLDPKALASRGLGINEVAEAIRTANVNLPTGTLYGPEQAYTVQATGQLTTASAYRPLIVAYRGGKPVRLEEVGQALDSVENDKIASWYKDSRAIVLAIQRQPGTNTIEVVNHIKKLLPSLREQIPAGVNLVTLYDRSVSIRESVNDVQFTLLLALGLVVLVIFLFLRNLPATIIPSLALPLSIVGTFGIMYLLGYSLDNVSLMALILSVGFVVDDAIVVLENIVRHLEMGESPWEAALSGSREIGFTILSMTLSLVAVFIPVFFMSGILGRLLHEFAATIAVAILVSGLVSLTLTPMLCSRFLRPPREVQHGRLYTLSERIFRGLLVLYERTLRWALDHRRATLLISGLLLVVTVILFVIIPKGFLPNEDQGTIFAFTEAAEGISFEAMMRQQKEVARVVKENPYVDSFFSSIGAGGPNVAGNTGRMFIRLKPRRERPPAEEVIRQLRPLLDRLPGIKVYPQILPTIRIGGMLTKGLYQFTLQSPDPHELFHYAPLLEARMRELPGLLDVNSDLMLKNPQVNVIIHRDKAAALGVSVQQIEDALYYAYGSRQISTIYTPNNQYWVILELDPRYQMDPEAMQWLYVRSQNGHLVPLNVLATLTRGVGPLTINHSGQLPAVTLSFNLKADTGLSEAVAAVQKLARELLPATITTTFQGAAQAFQASLKGLWLLMIMSILVIYLILGILYESFLHPLTILSGLPSAGVGALLALMLFGMDLNLYGFVGVIMLIGIVKKNAIMMIDFALEAQRTEGKSPEEAIYAGALIRFRPIMMTTMAALMGSLPIALGFGAGAEARRPLGVAVVGGLLLSQLLTLYITPVIYLYLERLKNLAAARLQARRLALDTGNPRKER</sequence>
<gene>
    <name evidence="9" type="ORF">ENW48_10375</name>
</gene>
<feature type="transmembrane region" description="Helical" evidence="8">
    <location>
        <begin position="855"/>
        <end position="874"/>
    </location>
</feature>
<keyword evidence="2" id="KW-0813">Transport</keyword>
<dbReference type="PRINTS" id="PR00702">
    <property type="entry name" value="ACRIFLAVINRP"/>
</dbReference>
<dbReference type="Gene3D" id="3.30.2090.10">
    <property type="entry name" value="Multidrug efflux transporter AcrB TolC docking domain, DN and DC subdomains"/>
    <property type="match status" value="2"/>
</dbReference>
<organism evidence="9">
    <name type="scientific">Desulfobacca acetoxidans</name>
    <dbReference type="NCBI Taxonomy" id="60893"/>
    <lineage>
        <taxon>Bacteria</taxon>
        <taxon>Pseudomonadati</taxon>
        <taxon>Thermodesulfobacteriota</taxon>
        <taxon>Desulfobaccia</taxon>
        <taxon>Desulfobaccales</taxon>
        <taxon>Desulfobaccaceae</taxon>
        <taxon>Desulfobacca</taxon>
    </lineage>
</organism>
<evidence type="ECO:0000256" key="8">
    <source>
        <dbReference type="SAM" id="Phobius"/>
    </source>
</evidence>
<dbReference type="Gene3D" id="3.30.70.1430">
    <property type="entry name" value="Multidrug efflux transporter AcrB pore domain"/>
    <property type="match status" value="2"/>
</dbReference>
<dbReference type="FunFam" id="3.30.70.1430:FF:000001">
    <property type="entry name" value="Efflux pump membrane transporter"/>
    <property type="match status" value="1"/>
</dbReference>
<name>A0A7C5ENA9_9BACT</name>
<keyword evidence="6 8" id="KW-1133">Transmembrane helix</keyword>
<evidence type="ECO:0000256" key="2">
    <source>
        <dbReference type="ARBA" id="ARBA00022448"/>
    </source>
</evidence>
<keyword evidence="3" id="KW-1003">Cell membrane</keyword>
<dbReference type="AlphaFoldDB" id="A0A7C5ENA9"/>
<dbReference type="EMBL" id="DTKJ01000071">
    <property type="protein sequence ID" value="HGZ12600.1"/>
    <property type="molecule type" value="Genomic_DNA"/>
</dbReference>
<feature type="transmembrane region" description="Helical" evidence="8">
    <location>
        <begin position="529"/>
        <end position="548"/>
    </location>
</feature>
<dbReference type="PANTHER" id="PTHR32063:SF21">
    <property type="entry name" value="MULTIDRUG RESISTANCE PROTEIN MDTB"/>
    <property type="match status" value="1"/>
</dbReference>
<feature type="transmembrane region" description="Helical" evidence="8">
    <location>
        <begin position="360"/>
        <end position="381"/>
    </location>
</feature>
<dbReference type="InterPro" id="IPR027463">
    <property type="entry name" value="AcrB_DN_DC_subdom"/>
</dbReference>
<evidence type="ECO:0000256" key="3">
    <source>
        <dbReference type="ARBA" id="ARBA00022475"/>
    </source>
</evidence>
<dbReference type="SUPFAM" id="SSF82714">
    <property type="entry name" value="Multidrug efflux transporter AcrB TolC docking domain, DN and DC subdomains"/>
    <property type="match status" value="2"/>
</dbReference>
<dbReference type="Gene3D" id="3.30.70.1440">
    <property type="entry name" value="Multidrug efflux transporter AcrB pore domain"/>
    <property type="match status" value="1"/>
</dbReference>
<dbReference type="Gene3D" id="3.30.70.1320">
    <property type="entry name" value="Multidrug efflux transporter AcrB pore domain like"/>
    <property type="match status" value="1"/>
</dbReference>
<dbReference type="PANTHER" id="PTHR32063">
    <property type="match status" value="1"/>
</dbReference>
<protein>
    <submittedName>
        <fullName evidence="9">Efflux RND transporter permease subunit</fullName>
    </submittedName>
</protein>
<feature type="transmembrane region" description="Helical" evidence="8">
    <location>
        <begin position="431"/>
        <end position="451"/>
    </location>
</feature>
<evidence type="ECO:0000256" key="6">
    <source>
        <dbReference type="ARBA" id="ARBA00022989"/>
    </source>
</evidence>
<evidence type="ECO:0000256" key="7">
    <source>
        <dbReference type="ARBA" id="ARBA00023136"/>
    </source>
</evidence>
<dbReference type="Gene3D" id="1.20.1640.10">
    <property type="entry name" value="Multidrug efflux transporter AcrB transmembrane domain"/>
    <property type="match status" value="2"/>
</dbReference>
<feature type="transmembrane region" description="Helical" evidence="8">
    <location>
        <begin position="334"/>
        <end position="353"/>
    </location>
</feature>
<dbReference type="FunFam" id="1.20.1640.10:FF:000001">
    <property type="entry name" value="Efflux pump membrane transporter"/>
    <property type="match status" value="1"/>
</dbReference>
<evidence type="ECO:0000256" key="5">
    <source>
        <dbReference type="ARBA" id="ARBA00022692"/>
    </source>
</evidence>
<feature type="transmembrane region" description="Helical" evidence="8">
    <location>
        <begin position="907"/>
        <end position="932"/>
    </location>
</feature>
<evidence type="ECO:0000256" key="1">
    <source>
        <dbReference type="ARBA" id="ARBA00004429"/>
    </source>
</evidence>